<accession>A0A6F9DJX0</accession>
<organism evidence="6">
    <name type="scientific">Phallusia mammillata</name>
    <dbReference type="NCBI Taxonomy" id="59560"/>
    <lineage>
        <taxon>Eukaryota</taxon>
        <taxon>Metazoa</taxon>
        <taxon>Chordata</taxon>
        <taxon>Tunicata</taxon>
        <taxon>Ascidiacea</taxon>
        <taxon>Phlebobranchia</taxon>
        <taxon>Ascidiidae</taxon>
        <taxon>Phallusia</taxon>
    </lineage>
</organism>
<evidence type="ECO:0000256" key="3">
    <source>
        <dbReference type="ARBA" id="ARBA00023242"/>
    </source>
</evidence>
<gene>
    <name evidence="6" type="primary">Lin9</name>
</gene>
<evidence type="ECO:0000256" key="2">
    <source>
        <dbReference type="ARBA" id="ARBA00006732"/>
    </source>
</evidence>
<dbReference type="EMBL" id="LR787577">
    <property type="protein sequence ID" value="CAB3263439.1"/>
    <property type="molecule type" value="mRNA"/>
</dbReference>
<dbReference type="AlphaFoldDB" id="A0A6F9DJX0"/>
<protein>
    <submittedName>
        <fullName evidence="6">Protein lin-9 homolog</fullName>
    </submittedName>
</protein>
<dbReference type="GO" id="GO:0017053">
    <property type="term" value="C:transcription repressor complex"/>
    <property type="evidence" value="ECO:0007669"/>
    <property type="project" value="InterPro"/>
</dbReference>
<evidence type="ECO:0000256" key="1">
    <source>
        <dbReference type="ARBA" id="ARBA00004123"/>
    </source>
</evidence>
<comment type="subcellular location">
    <subcellularLocation>
        <location evidence="1">Nucleus</location>
    </subcellularLocation>
</comment>
<dbReference type="Pfam" id="PF06584">
    <property type="entry name" value="DIRP"/>
    <property type="match status" value="1"/>
</dbReference>
<feature type="domain" description="DIRP" evidence="5">
    <location>
        <begin position="127"/>
        <end position="234"/>
    </location>
</feature>
<proteinExistence type="evidence at transcript level"/>
<dbReference type="GO" id="GO:0051726">
    <property type="term" value="P:regulation of cell cycle"/>
    <property type="evidence" value="ECO:0007669"/>
    <property type="project" value="TreeGrafter"/>
</dbReference>
<dbReference type="InterPro" id="IPR045831">
    <property type="entry name" value="LIN9_C"/>
</dbReference>
<dbReference type="InterPro" id="IPR010561">
    <property type="entry name" value="LIN-9/ALY1"/>
</dbReference>
<keyword evidence="3" id="KW-0539">Nucleus</keyword>
<dbReference type="Pfam" id="PF19438">
    <property type="entry name" value="LIN9_C"/>
    <property type="match status" value="1"/>
</dbReference>
<dbReference type="GO" id="GO:0006357">
    <property type="term" value="P:regulation of transcription by RNA polymerase II"/>
    <property type="evidence" value="ECO:0007669"/>
    <property type="project" value="TreeGrafter"/>
</dbReference>
<evidence type="ECO:0000313" key="6">
    <source>
        <dbReference type="EMBL" id="CAB3263439.1"/>
    </source>
</evidence>
<dbReference type="PANTHER" id="PTHR21689">
    <property type="entry name" value="LIN-9"/>
    <property type="match status" value="1"/>
</dbReference>
<reference evidence="6" key="1">
    <citation type="submission" date="2020-04" db="EMBL/GenBank/DDBJ databases">
        <authorList>
            <person name="Neveu A P."/>
        </authorList>
    </citation>
    <scope>NUCLEOTIDE SEQUENCE</scope>
    <source>
        <tissue evidence="6">Whole embryo</tissue>
    </source>
</reference>
<dbReference type="InterPro" id="IPR033471">
    <property type="entry name" value="DIRP"/>
</dbReference>
<dbReference type="GO" id="GO:0005654">
    <property type="term" value="C:nucleoplasm"/>
    <property type="evidence" value="ECO:0007669"/>
    <property type="project" value="TreeGrafter"/>
</dbReference>
<sequence>MTEQVLEDSSVQALINMKHSGVSMMSSSPNRPQRTRRRNRLIYNDDEVTTDERTKHHRKVLRQTNVPHVSSSVSSPVSISSIPSPLPDSSVGNSQNAEKAVARKVGGRLRNLLKLPKAHKMCMYEWFYSHLDSALFNGDNDFCLCLKESFPHLKTARLTRAHWSKIRRLMGKPRRCSPAFFEEERAALAAKRNKIRLLQQRKIAHDDSESWSDLPKELPMPLVIGTKVTARLRGSHDGLFTGQIDAVDLPNSSYRVTFDRSNLGTHTVCDIEVASCEPQETINLLSLMDRKRHLPFNKLHPGFSAVDHDVSFQSPSTEHDPVLGRSPLRSKFLTSTTEDGGTLGGFPVQLLKRVARLSRVLAVKREKIQKLGEMNSQAEKLNSYGETLNLEFQRKYATVVLDLERLNKGLNELLVGVQRFCLELYPEQTLPSDQSTQLRQQCLETAENLLAAKNVGDEDSGIGIKRPVKNVGLTDLITQLTSLMLQVKYLKESKGNCIEFKSLSDAMRVIKTKLSTENAECFQNNVEIHIAHIRSGMEHSLLSNYEVTSESSEG</sequence>
<feature type="compositionally biased region" description="Low complexity" evidence="4">
    <location>
        <begin position="66"/>
        <end position="91"/>
    </location>
</feature>
<name>A0A6F9DJX0_9ASCI</name>
<feature type="region of interest" description="Disordered" evidence="4">
    <location>
        <begin position="19"/>
        <end position="98"/>
    </location>
</feature>
<dbReference type="SMART" id="SM01135">
    <property type="entry name" value="DIRP"/>
    <property type="match status" value="1"/>
</dbReference>
<comment type="similarity">
    <text evidence="2">Belongs to the lin-9 family.</text>
</comment>
<dbReference type="GO" id="GO:0006351">
    <property type="term" value="P:DNA-templated transcription"/>
    <property type="evidence" value="ECO:0007669"/>
    <property type="project" value="InterPro"/>
</dbReference>
<dbReference type="PANTHER" id="PTHR21689:SF2">
    <property type="entry name" value="PROTEIN LIN-9 HOMOLOG"/>
    <property type="match status" value="1"/>
</dbReference>
<evidence type="ECO:0000256" key="4">
    <source>
        <dbReference type="SAM" id="MobiDB-lite"/>
    </source>
</evidence>
<evidence type="ECO:0000259" key="5">
    <source>
        <dbReference type="SMART" id="SM01135"/>
    </source>
</evidence>
<dbReference type="GO" id="GO:0003677">
    <property type="term" value="F:DNA binding"/>
    <property type="evidence" value="ECO:0007669"/>
    <property type="project" value="TreeGrafter"/>
</dbReference>